<protein>
    <recommendedName>
        <fullName evidence="8">Peptidase A1 domain-containing protein</fullName>
    </recommendedName>
</protein>
<dbReference type="PANTHER" id="PTHR47966:SF51">
    <property type="entry name" value="BETA-SITE APP-CLEAVING ENZYME, ISOFORM A-RELATED"/>
    <property type="match status" value="1"/>
</dbReference>
<evidence type="ECO:0000256" key="2">
    <source>
        <dbReference type="ARBA" id="ARBA00022670"/>
    </source>
</evidence>
<dbReference type="GO" id="GO:0004190">
    <property type="term" value="F:aspartic-type endopeptidase activity"/>
    <property type="evidence" value="ECO:0007669"/>
    <property type="project" value="UniProtKB-KW"/>
</dbReference>
<sequence length="423" mass="46569">MPQSVRRLLALHMSLLYPCVATGQLIRLPIQRTPWSWKGQYDQLLLVPIKADRQGLNLLVDTGTHELFFISEEWLKESEGLGACEASIFGCYQCTTDLCDAEVSEIEFCDGDCVSVVPLTGNLTIGGQEVPEVKFGLVGGHSGSLGPHASLGLASQPEEDEDDYVPLLDQLVMKRVIKSTDFSIVFNPGNLSEGELILGGFDPSRYRGPMSFVPLKDGYNTWTVGLKSIQVVGNATPIPLTGDLPISIDSGCSSLYAPEEIFVSIISAMNSSLAAAGRLVKLERSSKEAPLLGNCADREYLPPLQLTFGTDTPSGGNNATVVISQELYVQAFDTDEGEKCVVLIREAPEDEAEITIGQNLLRQYFLYFQYGKRRIGFARTMEKPTAPKMRPKSPLKKHTELHLHHFQTYLVKPHSHLIKPRSN</sequence>
<name>A0A7J6N5N9_PEROL</name>
<keyword evidence="7" id="KW-0732">Signal</keyword>
<evidence type="ECO:0000256" key="6">
    <source>
        <dbReference type="PIRSR" id="PIRSR601461-2"/>
    </source>
</evidence>
<keyword evidence="4" id="KW-0378">Hydrolase</keyword>
<evidence type="ECO:0000313" key="10">
    <source>
        <dbReference type="Proteomes" id="UP000541610"/>
    </source>
</evidence>
<dbReference type="PROSITE" id="PS51767">
    <property type="entry name" value="PEPTIDASE_A1"/>
    <property type="match status" value="1"/>
</dbReference>
<accession>A0A7J6N5N9</accession>
<evidence type="ECO:0000256" key="1">
    <source>
        <dbReference type="ARBA" id="ARBA00007447"/>
    </source>
</evidence>
<evidence type="ECO:0000259" key="8">
    <source>
        <dbReference type="PROSITE" id="PS51767"/>
    </source>
</evidence>
<dbReference type="Pfam" id="PF00026">
    <property type="entry name" value="Asp"/>
    <property type="match status" value="1"/>
</dbReference>
<dbReference type="PANTHER" id="PTHR47966">
    <property type="entry name" value="BETA-SITE APP-CLEAVING ENZYME, ISOFORM A-RELATED"/>
    <property type="match status" value="1"/>
</dbReference>
<feature type="active site" evidence="5">
    <location>
        <position position="249"/>
    </location>
</feature>
<comment type="caution">
    <text evidence="9">The sequence shown here is derived from an EMBL/GenBank/DDBJ whole genome shotgun (WGS) entry which is preliminary data.</text>
</comment>
<dbReference type="Gene3D" id="2.40.70.10">
    <property type="entry name" value="Acid Proteases"/>
    <property type="match status" value="2"/>
</dbReference>
<dbReference type="Proteomes" id="UP000541610">
    <property type="component" value="Unassembled WGS sequence"/>
</dbReference>
<feature type="disulfide bond" evidence="6">
    <location>
        <begin position="295"/>
        <end position="340"/>
    </location>
</feature>
<feature type="domain" description="Peptidase A1" evidence="8">
    <location>
        <begin position="43"/>
        <end position="378"/>
    </location>
</feature>
<gene>
    <name evidence="9" type="ORF">FOZ60_015598</name>
</gene>
<proteinExistence type="inferred from homology"/>
<dbReference type="CDD" id="cd05471">
    <property type="entry name" value="pepsin_like"/>
    <property type="match status" value="1"/>
</dbReference>
<keyword evidence="3" id="KW-0064">Aspartyl protease</keyword>
<feature type="signal peptide" evidence="7">
    <location>
        <begin position="1"/>
        <end position="23"/>
    </location>
</feature>
<evidence type="ECO:0000256" key="7">
    <source>
        <dbReference type="SAM" id="SignalP"/>
    </source>
</evidence>
<feature type="active site" evidence="5">
    <location>
        <position position="61"/>
    </location>
</feature>
<dbReference type="InterPro" id="IPR001461">
    <property type="entry name" value="Aspartic_peptidase_A1"/>
</dbReference>
<evidence type="ECO:0000313" key="9">
    <source>
        <dbReference type="EMBL" id="KAF4679024.1"/>
    </source>
</evidence>
<dbReference type="SUPFAM" id="SSF50630">
    <property type="entry name" value="Acid proteases"/>
    <property type="match status" value="1"/>
</dbReference>
<comment type="similarity">
    <text evidence="1">Belongs to the peptidase A1 family.</text>
</comment>
<dbReference type="InterPro" id="IPR033121">
    <property type="entry name" value="PEPTIDASE_A1"/>
</dbReference>
<feature type="chain" id="PRO_5029461858" description="Peptidase A1 domain-containing protein" evidence="7">
    <location>
        <begin position="24"/>
        <end position="423"/>
    </location>
</feature>
<keyword evidence="2" id="KW-0645">Protease</keyword>
<dbReference type="OrthoDB" id="771136at2759"/>
<dbReference type="InterPro" id="IPR021109">
    <property type="entry name" value="Peptidase_aspartic_dom_sf"/>
</dbReference>
<dbReference type="EMBL" id="JABANP010000797">
    <property type="protein sequence ID" value="KAF4679024.1"/>
    <property type="molecule type" value="Genomic_DNA"/>
</dbReference>
<keyword evidence="6" id="KW-1015">Disulfide bond</keyword>
<evidence type="ECO:0000256" key="3">
    <source>
        <dbReference type="ARBA" id="ARBA00022750"/>
    </source>
</evidence>
<evidence type="ECO:0000256" key="5">
    <source>
        <dbReference type="PIRSR" id="PIRSR601461-1"/>
    </source>
</evidence>
<reference evidence="9 10" key="1">
    <citation type="submission" date="2020-04" db="EMBL/GenBank/DDBJ databases">
        <title>Perkinsus olseni comparative genomics.</title>
        <authorList>
            <person name="Bogema D.R."/>
        </authorList>
    </citation>
    <scope>NUCLEOTIDE SEQUENCE [LARGE SCALE GENOMIC DNA]</scope>
    <source>
        <strain evidence="9">00978-12</strain>
    </source>
</reference>
<dbReference type="GO" id="GO:0006508">
    <property type="term" value="P:proteolysis"/>
    <property type="evidence" value="ECO:0007669"/>
    <property type="project" value="UniProtKB-KW"/>
</dbReference>
<dbReference type="AlphaFoldDB" id="A0A7J6N5N9"/>
<evidence type="ECO:0000256" key="4">
    <source>
        <dbReference type="ARBA" id="ARBA00022801"/>
    </source>
</evidence>
<dbReference type="PRINTS" id="PR00792">
    <property type="entry name" value="PEPSIN"/>
</dbReference>
<organism evidence="9 10">
    <name type="scientific">Perkinsus olseni</name>
    <name type="common">Perkinsus atlanticus</name>
    <dbReference type="NCBI Taxonomy" id="32597"/>
    <lineage>
        <taxon>Eukaryota</taxon>
        <taxon>Sar</taxon>
        <taxon>Alveolata</taxon>
        <taxon>Perkinsozoa</taxon>
        <taxon>Perkinsea</taxon>
        <taxon>Perkinsida</taxon>
        <taxon>Perkinsidae</taxon>
        <taxon>Perkinsus</taxon>
    </lineage>
</organism>
<dbReference type="InterPro" id="IPR034164">
    <property type="entry name" value="Pepsin-like_dom"/>
</dbReference>